<feature type="signal peptide" evidence="1">
    <location>
        <begin position="1"/>
        <end position="19"/>
    </location>
</feature>
<evidence type="ECO:0000313" key="2">
    <source>
        <dbReference type="EnsemblMetazoa" id="GAUT002868-PA"/>
    </source>
</evidence>
<sequence length="124" mass="14376">MYVKLLILLLINVLVATTADYSSKGNSIELQDMRFMDLKSDRCAIYRSNWKLFSNASIVCGFSFKDLEDRLLISYCPLYPDCSKTTLWRYKVYCTVYKECVQYDENAISHGVPVDRSGRVNMNK</sequence>
<name>A0A1A9UF57_GLOAU</name>
<dbReference type="Proteomes" id="UP000078200">
    <property type="component" value="Unassembled WGS sequence"/>
</dbReference>
<organism evidence="2 3">
    <name type="scientific">Glossina austeni</name>
    <name type="common">Savannah tsetse fly</name>
    <dbReference type="NCBI Taxonomy" id="7395"/>
    <lineage>
        <taxon>Eukaryota</taxon>
        <taxon>Metazoa</taxon>
        <taxon>Ecdysozoa</taxon>
        <taxon>Arthropoda</taxon>
        <taxon>Hexapoda</taxon>
        <taxon>Insecta</taxon>
        <taxon>Pterygota</taxon>
        <taxon>Neoptera</taxon>
        <taxon>Endopterygota</taxon>
        <taxon>Diptera</taxon>
        <taxon>Brachycera</taxon>
        <taxon>Muscomorpha</taxon>
        <taxon>Hippoboscoidea</taxon>
        <taxon>Glossinidae</taxon>
        <taxon>Glossina</taxon>
    </lineage>
</organism>
<protein>
    <submittedName>
        <fullName evidence="2">Uncharacterized protein</fullName>
    </submittedName>
</protein>
<dbReference type="VEuPathDB" id="VectorBase:GAUT002868"/>
<keyword evidence="3" id="KW-1185">Reference proteome</keyword>
<dbReference type="EnsemblMetazoa" id="GAUT002868-RA">
    <property type="protein sequence ID" value="GAUT002868-PA"/>
    <property type="gene ID" value="GAUT002868"/>
</dbReference>
<proteinExistence type="predicted"/>
<reference evidence="2" key="1">
    <citation type="submission" date="2020-05" db="UniProtKB">
        <authorList>
            <consortium name="EnsemblMetazoa"/>
        </authorList>
    </citation>
    <scope>IDENTIFICATION</scope>
    <source>
        <strain evidence="2">TTRI</strain>
    </source>
</reference>
<feature type="chain" id="PRO_5008398446" evidence="1">
    <location>
        <begin position="20"/>
        <end position="124"/>
    </location>
</feature>
<evidence type="ECO:0000313" key="3">
    <source>
        <dbReference type="Proteomes" id="UP000078200"/>
    </source>
</evidence>
<keyword evidence="1" id="KW-0732">Signal</keyword>
<evidence type="ECO:0000256" key="1">
    <source>
        <dbReference type="SAM" id="SignalP"/>
    </source>
</evidence>
<dbReference type="AlphaFoldDB" id="A0A1A9UF57"/>
<accession>A0A1A9UF57</accession>